<evidence type="ECO:0000256" key="10">
    <source>
        <dbReference type="ARBA" id="ARBA00023049"/>
    </source>
</evidence>
<keyword evidence="5" id="KW-0812">Transmembrane</keyword>
<accession>A0A0R3S0F0</accession>
<evidence type="ECO:0000256" key="13">
    <source>
        <dbReference type="RuleBase" id="RU369069"/>
    </source>
</evidence>
<keyword evidence="7 13" id="KW-0732">Signal</keyword>
<dbReference type="WBParaSite" id="EEL_0000809601-mRNA-1">
    <property type="protein sequence ID" value="EEL_0000809601-mRNA-1"/>
    <property type="gene ID" value="EEL_0000809601"/>
</dbReference>
<comment type="cofactor">
    <cofactor evidence="13">
        <name>Mn(2+)</name>
        <dbReference type="ChEBI" id="CHEBI:29035"/>
    </cofactor>
    <cofactor evidence="13">
        <name>Co(2+)</name>
        <dbReference type="ChEBI" id="CHEBI:48828"/>
    </cofactor>
    <text evidence="13">Divalent metal cations. Mn(2+) or Co(2+).</text>
</comment>
<dbReference type="CDD" id="cd14789">
    <property type="entry name" value="Tiki"/>
    <property type="match status" value="1"/>
</dbReference>
<keyword evidence="14" id="KW-1185">Reference proteome</keyword>
<protein>
    <recommendedName>
        <fullName evidence="13">Metalloprotease TIKI homolog</fullName>
        <ecNumber evidence="13">3.4.-.-</ecNumber>
    </recommendedName>
</protein>
<sequence length="230" mass="27569">MRRYRNQPERQYDRKETRNRPRNMFRNIVEGWERRRPVWLLFLLYQLSEKYLYREHTPMLDLFLAQYALELNKKLYSIETATEQCNPLRSVRMDQIDDQLREDIIERRNIRMADRIAKLLRWKVGNQYFFALGAGHFLGRKSILALLESHGFVTKAVTENDEISFREHENDRRVYVFNELWVRDEDIKTDPAIDIMLTVAELPNSRSSAKIGRSQITISIVLIIISFVML</sequence>
<keyword evidence="12" id="KW-0325">Glycoprotein</keyword>
<keyword evidence="9" id="KW-1133">Transmembrane helix</keyword>
<keyword evidence="8 13" id="KW-0378">Hydrolase</keyword>
<dbReference type="Proteomes" id="UP000050640">
    <property type="component" value="Unplaced"/>
</dbReference>
<keyword evidence="4 13" id="KW-0645">Protease</keyword>
<dbReference type="GO" id="GO:0030178">
    <property type="term" value="P:negative regulation of Wnt signaling pathway"/>
    <property type="evidence" value="ECO:0007669"/>
    <property type="project" value="UniProtKB-UniRule"/>
</dbReference>
<evidence type="ECO:0000256" key="6">
    <source>
        <dbReference type="ARBA" id="ARBA00022723"/>
    </source>
</evidence>
<dbReference type="GO" id="GO:0016055">
    <property type="term" value="P:Wnt signaling pathway"/>
    <property type="evidence" value="ECO:0007669"/>
    <property type="project" value="UniProtKB-KW"/>
</dbReference>
<keyword evidence="13" id="KW-0879">Wnt signaling pathway</keyword>
<evidence type="ECO:0000256" key="2">
    <source>
        <dbReference type="ARBA" id="ARBA00004479"/>
    </source>
</evidence>
<dbReference type="PANTHER" id="PTHR31120:SF6">
    <property type="entry name" value="METALLOPROTEASE TIKI HOMOLOG"/>
    <property type="match status" value="1"/>
</dbReference>
<comment type="cofactor">
    <cofactor evidence="1">
        <name>Co(2+)</name>
        <dbReference type="ChEBI" id="CHEBI:48828"/>
    </cofactor>
</comment>
<evidence type="ECO:0000256" key="1">
    <source>
        <dbReference type="ARBA" id="ARBA00001941"/>
    </source>
</evidence>
<dbReference type="AlphaFoldDB" id="A0A0R3S0F0"/>
<dbReference type="Pfam" id="PF01963">
    <property type="entry name" value="TraB_PrgY_gumN"/>
    <property type="match status" value="1"/>
</dbReference>
<dbReference type="GO" id="GO:0004222">
    <property type="term" value="F:metalloendopeptidase activity"/>
    <property type="evidence" value="ECO:0007669"/>
    <property type="project" value="UniProtKB-UniRule"/>
</dbReference>
<evidence type="ECO:0000256" key="9">
    <source>
        <dbReference type="ARBA" id="ARBA00022989"/>
    </source>
</evidence>
<evidence type="ECO:0000313" key="14">
    <source>
        <dbReference type="Proteomes" id="UP000050640"/>
    </source>
</evidence>
<dbReference type="InterPro" id="IPR002816">
    <property type="entry name" value="TraB/PrgY/GumN_fam"/>
</dbReference>
<comment type="similarity">
    <text evidence="3 13">Belongs to the TIKI family.</text>
</comment>
<evidence type="ECO:0000256" key="3">
    <source>
        <dbReference type="ARBA" id="ARBA00008261"/>
    </source>
</evidence>
<evidence type="ECO:0000256" key="8">
    <source>
        <dbReference type="ARBA" id="ARBA00022801"/>
    </source>
</evidence>
<evidence type="ECO:0000256" key="11">
    <source>
        <dbReference type="ARBA" id="ARBA00023136"/>
    </source>
</evidence>
<dbReference type="GO" id="GO:0005886">
    <property type="term" value="C:plasma membrane"/>
    <property type="evidence" value="ECO:0007669"/>
    <property type="project" value="UniProtKB-SubCell"/>
</dbReference>
<dbReference type="GO" id="GO:0006508">
    <property type="term" value="P:proteolysis"/>
    <property type="evidence" value="ECO:0007669"/>
    <property type="project" value="UniProtKB-KW"/>
</dbReference>
<evidence type="ECO:0000256" key="4">
    <source>
        <dbReference type="ARBA" id="ARBA00022670"/>
    </source>
</evidence>
<dbReference type="GO" id="GO:0046872">
    <property type="term" value="F:metal ion binding"/>
    <property type="evidence" value="ECO:0007669"/>
    <property type="project" value="UniProtKB-UniRule"/>
</dbReference>
<dbReference type="PANTHER" id="PTHR31120">
    <property type="entry name" value="METALLOPROTEASE TIKI"/>
    <property type="match status" value="1"/>
</dbReference>
<keyword evidence="6 13" id="KW-0479">Metal-binding</keyword>
<comment type="function">
    <text evidence="13">Metalloprotease that acts as a negative regulator of the Wnt signaling pathway.</text>
</comment>
<proteinExistence type="inferred from homology"/>
<evidence type="ECO:0000256" key="7">
    <source>
        <dbReference type="ARBA" id="ARBA00022729"/>
    </source>
</evidence>
<keyword evidence="10 13" id="KW-0482">Metalloprotease</keyword>
<evidence type="ECO:0000313" key="15">
    <source>
        <dbReference type="WBParaSite" id="EEL_0000809601-mRNA-1"/>
    </source>
</evidence>
<dbReference type="EC" id="3.4.-.-" evidence="13"/>
<evidence type="ECO:0000256" key="12">
    <source>
        <dbReference type="ARBA" id="ARBA00023180"/>
    </source>
</evidence>
<dbReference type="InterPro" id="IPR040230">
    <property type="entry name" value="TIKI1/2-like"/>
</dbReference>
<name>A0A0R3S0F0_9BILA</name>
<organism evidence="14 15">
    <name type="scientific">Elaeophora elaphi</name>
    <dbReference type="NCBI Taxonomy" id="1147741"/>
    <lineage>
        <taxon>Eukaryota</taxon>
        <taxon>Metazoa</taxon>
        <taxon>Ecdysozoa</taxon>
        <taxon>Nematoda</taxon>
        <taxon>Chromadorea</taxon>
        <taxon>Rhabditida</taxon>
        <taxon>Spirurina</taxon>
        <taxon>Spiruromorpha</taxon>
        <taxon>Filarioidea</taxon>
        <taxon>Onchocercidae</taxon>
        <taxon>Elaeophora</taxon>
    </lineage>
</organism>
<keyword evidence="13" id="KW-1003">Cell membrane</keyword>
<evidence type="ECO:0000256" key="5">
    <source>
        <dbReference type="ARBA" id="ARBA00022692"/>
    </source>
</evidence>
<reference evidence="15" key="1">
    <citation type="submission" date="2017-02" db="UniProtKB">
        <authorList>
            <consortium name="WormBaseParasite"/>
        </authorList>
    </citation>
    <scope>IDENTIFICATION</scope>
</reference>
<keyword evidence="11" id="KW-0472">Membrane</keyword>
<comment type="subcellular location">
    <subcellularLocation>
        <location evidence="13">Cell membrane</location>
        <topology evidence="13">Single-pass type I membrane protein</topology>
    </subcellularLocation>
    <subcellularLocation>
        <location evidence="2">Membrane</location>
        <topology evidence="2">Single-pass type I membrane protein</topology>
    </subcellularLocation>
</comment>